<gene>
    <name evidence="2" type="ORF">AAFF_G00277280</name>
</gene>
<feature type="region of interest" description="Disordered" evidence="1">
    <location>
        <begin position="67"/>
        <end position="118"/>
    </location>
</feature>
<dbReference type="Proteomes" id="UP001221898">
    <property type="component" value="Unassembled WGS sequence"/>
</dbReference>
<feature type="region of interest" description="Disordered" evidence="1">
    <location>
        <begin position="23"/>
        <end position="46"/>
    </location>
</feature>
<name>A0AAD7W242_9TELE</name>
<sequence length="118" mass="13547">MDECKLSSLSQPSFRKVVDSTQLIDPNSQSESITDIMNNLSPASSGENIKAEYVMESTDYTRVEPRSCLNRSENKEQRIERKTGNGMSREEKDILSNIKEEEGWEWPSAKIEEEDVER</sequence>
<evidence type="ECO:0000313" key="2">
    <source>
        <dbReference type="EMBL" id="KAJ8372785.1"/>
    </source>
</evidence>
<evidence type="ECO:0000313" key="3">
    <source>
        <dbReference type="Proteomes" id="UP001221898"/>
    </source>
</evidence>
<comment type="caution">
    <text evidence="2">The sequence shown here is derived from an EMBL/GenBank/DDBJ whole genome shotgun (WGS) entry which is preliminary data.</text>
</comment>
<keyword evidence="3" id="KW-1185">Reference proteome</keyword>
<dbReference type="AlphaFoldDB" id="A0AAD7W242"/>
<organism evidence="2 3">
    <name type="scientific">Aldrovandia affinis</name>
    <dbReference type="NCBI Taxonomy" id="143900"/>
    <lineage>
        <taxon>Eukaryota</taxon>
        <taxon>Metazoa</taxon>
        <taxon>Chordata</taxon>
        <taxon>Craniata</taxon>
        <taxon>Vertebrata</taxon>
        <taxon>Euteleostomi</taxon>
        <taxon>Actinopterygii</taxon>
        <taxon>Neopterygii</taxon>
        <taxon>Teleostei</taxon>
        <taxon>Notacanthiformes</taxon>
        <taxon>Halosauridae</taxon>
        <taxon>Aldrovandia</taxon>
    </lineage>
</organism>
<feature type="compositionally biased region" description="Basic and acidic residues" evidence="1">
    <location>
        <begin position="72"/>
        <end position="101"/>
    </location>
</feature>
<dbReference type="EMBL" id="JAINUG010000387">
    <property type="protein sequence ID" value="KAJ8372785.1"/>
    <property type="molecule type" value="Genomic_DNA"/>
</dbReference>
<reference evidence="2" key="1">
    <citation type="journal article" date="2023" name="Science">
        <title>Genome structures resolve the early diversification of teleost fishes.</title>
        <authorList>
            <person name="Parey E."/>
            <person name="Louis A."/>
            <person name="Montfort J."/>
            <person name="Bouchez O."/>
            <person name="Roques C."/>
            <person name="Iampietro C."/>
            <person name="Lluch J."/>
            <person name="Castinel A."/>
            <person name="Donnadieu C."/>
            <person name="Desvignes T."/>
            <person name="Floi Bucao C."/>
            <person name="Jouanno E."/>
            <person name="Wen M."/>
            <person name="Mejri S."/>
            <person name="Dirks R."/>
            <person name="Jansen H."/>
            <person name="Henkel C."/>
            <person name="Chen W.J."/>
            <person name="Zahm M."/>
            <person name="Cabau C."/>
            <person name="Klopp C."/>
            <person name="Thompson A.W."/>
            <person name="Robinson-Rechavi M."/>
            <person name="Braasch I."/>
            <person name="Lecointre G."/>
            <person name="Bobe J."/>
            <person name="Postlethwait J.H."/>
            <person name="Berthelot C."/>
            <person name="Roest Crollius H."/>
            <person name="Guiguen Y."/>
        </authorList>
    </citation>
    <scope>NUCLEOTIDE SEQUENCE</scope>
    <source>
        <strain evidence="2">NC1722</strain>
    </source>
</reference>
<evidence type="ECO:0000256" key="1">
    <source>
        <dbReference type="SAM" id="MobiDB-lite"/>
    </source>
</evidence>
<protein>
    <submittedName>
        <fullName evidence="2">Uncharacterized protein</fullName>
    </submittedName>
</protein>
<accession>A0AAD7W242</accession>
<proteinExistence type="predicted"/>